<dbReference type="AlphaFoldDB" id="A0A1L8SPB1"/>
<dbReference type="Gene3D" id="1.10.10.10">
    <property type="entry name" value="Winged helix-like DNA-binding domain superfamily/Winged helix DNA-binding domain"/>
    <property type="match status" value="1"/>
</dbReference>
<evidence type="ECO:0000313" key="5">
    <source>
        <dbReference type="Proteomes" id="UP000183700"/>
    </source>
</evidence>
<dbReference type="RefSeq" id="WP_071863313.1">
    <property type="nucleotide sequence ID" value="NZ_CP151540.1"/>
</dbReference>
<dbReference type="PROSITE" id="PS51000">
    <property type="entry name" value="HTH_DEOR_2"/>
    <property type="match status" value="1"/>
</dbReference>
<dbReference type="GO" id="GO:0003700">
    <property type="term" value="F:DNA-binding transcription factor activity"/>
    <property type="evidence" value="ECO:0007669"/>
    <property type="project" value="InterPro"/>
</dbReference>
<dbReference type="SMART" id="SM01134">
    <property type="entry name" value="DeoRC"/>
    <property type="match status" value="1"/>
</dbReference>
<gene>
    <name evidence="4" type="ORF">RV00_GL000973</name>
</gene>
<dbReference type="PRINTS" id="PR00037">
    <property type="entry name" value="HTHLACR"/>
</dbReference>
<evidence type="ECO:0000256" key="1">
    <source>
        <dbReference type="ARBA" id="ARBA00023015"/>
    </source>
</evidence>
<dbReference type="Gene3D" id="3.40.50.1360">
    <property type="match status" value="1"/>
</dbReference>
<dbReference type="Pfam" id="PF00455">
    <property type="entry name" value="DeoRC"/>
    <property type="match status" value="1"/>
</dbReference>
<protein>
    <recommendedName>
        <fullName evidence="3">HTH deoR-type domain-containing protein</fullName>
    </recommendedName>
</protein>
<keyword evidence="2" id="KW-0804">Transcription</keyword>
<dbReference type="OrthoDB" id="9798651at2"/>
<dbReference type="InterPro" id="IPR036390">
    <property type="entry name" value="WH_DNA-bd_sf"/>
</dbReference>
<evidence type="ECO:0000259" key="3">
    <source>
        <dbReference type="PROSITE" id="PS51000"/>
    </source>
</evidence>
<keyword evidence="1" id="KW-0805">Transcription regulation</keyword>
<dbReference type="SUPFAM" id="SSF46785">
    <property type="entry name" value="Winged helix' DNA-binding domain"/>
    <property type="match status" value="1"/>
</dbReference>
<dbReference type="Proteomes" id="UP000183700">
    <property type="component" value="Unassembled WGS sequence"/>
</dbReference>
<comment type="caution">
    <text evidence="4">The sequence shown here is derived from an EMBL/GenBank/DDBJ whole genome shotgun (WGS) entry which is preliminary data.</text>
</comment>
<reference evidence="4 5" key="1">
    <citation type="submission" date="2014-12" db="EMBL/GenBank/DDBJ databases">
        <title>Draft genome sequences of 29 type strains of Enterococci.</title>
        <authorList>
            <person name="Zhong Z."/>
            <person name="Sun Z."/>
            <person name="Liu W."/>
            <person name="Zhang W."/>
            <person name="Zhang H."/>
        </authorList>
    </citation>
    <scope>NUCLEOTIDE SEQUENCE [LARGE SCALE GENOMIC DNA]</scope>
    <source>
        <strain evidence="4 5">DSM 22802</strain>
    </source>
</reference>
<accession>A0A1L8SPB1</accession>
<dbReference type="InterPro" id="IPR036388">
    <property type="entry name" value="WH-like_DNA-bd_sf"/>
</dbReference>
<name>A0A1L8SPB1_9ENTE</name>
<dbReference type="STRING" id="319970.RV00_GL000973"/>
<dbReference type="InterPro" id="IPR050313">
    <property type="entry name" value="Carb_Metab_HTH_regulators"/>
</dbReference>
<dbReference type="InterPro" id="IPR014036">
    <property type="entry name" value="DeoR-like_C"/>
</dbReference>
<dbReference type="EMBL" id="JXKM01000016">
    <property type="protein sequence ID" value="OJG33920.1"/>
    <property type="molecule type" value="Genomic_DNA"/>
</dbReference>
<evidence type="ECO:0000313" key="4">
    <source>
        <dbReference type="EMBL" id="OJG33920.1"/>
    </source>
</evidence>
<proteinExistence type="predicted"/>
<dbReference type="InterPro" id="IPR037171">
    <property type="entry name" value="NagB/RpiA_transferase-like"/>
</dbReference>
<dbReference type="SMART" id="SM00420">
    <property type="entry name" value="HTH_DEOR"/>
    <property type="match status" value="1"/>
</dbReference>
<dbReference type="PANTHER" id="PTHR30363">
    <property type="entry name" value="HTH-TYPE TRANSCRIPTIONAL REGULATOR SRLR-RELATED"/>
    <property type="match status" value="1"/>
</dbReference>
<organism evidence="4 5">
    <name type="scientific">Enterococcus devriesei</name>
    <dbReference type="NCBI Taxonomy" id="319970"/>
    <lineage>
        <taxon>Bacteria</taxon>
        <taxon>Bacillati</taxon>
        <taxon>Bacillota</taxon>
        <taxon>Bacilli</taxon>
        <taxon>Lactobacillales</taxon>
        <taxon>Enterococcaceae</taxon>
        <taxon>Enterococcus</taxon>
    </lineage>
</organism>
<sequence length="253" mass="28511">MNQRQRQEWIAEKVKIKGSITSAEIAEEFGISKMTVGRDFKELEARGVVQLFHGGAMYKDSNILEYPISVKSDLFVNEKKRIGQRAAEEISDGSSVFLETGTTVLHVALELTQKIGCNYYTNSLLVMNHLSKVENLSLHSVPGKYRELSGGFLGMETQNYMNHLSFDYCVIGAEAVDSNGRVSLHSEEDAFTKQAVMARSKKKILVFDRSKIDHDYLYGIGSIYDFDIVITDYLEIFDFLANDHESEGNILVV</sequence>
<keyword evidence="5" id="KW-1185">Reference proteome</keyword>
<feature type="domain" description="HTH deoR-type" evidence="3">
    <location>
        <begin position="3"/>
        <end position="58"/>
    </location>
</feature>
<dbReference type="PANTHER" id="PTHR30363:SF44">
    <property type="entry name" value="AGA OPERON TRANSCRIPTIONAL REPRESSOR-RELATED"/>
    <property type="match status" value="1"/>
</dbReference>
<dbReference type="InterPro" id="IPR001034">
    <property type="entry name" value="DeoR_HTH"/>
</dbReference>
<evidence type="ECO:0000256" key="2">
    <source>
        <dbReference type="ARBA" id="ARBA00023163"/>
    </source>
</evidence>
<dbReference type="SUPFAM" id="SSF100950">
    <property type="entry name" value="NagB/RpiA/CoA transferase-like"/>
    <property type="match status" value="1"/>
</dbReference>
<dbReference type="Pfam" id="PF08220">
    <property type="entry name" value="HTH_DeoR"/>
    <property type="match status" value="1"/>
</dbReference>